<protein>
    <submittedName>
        <fullName evidence="6">Gamma-glutamyltransferase</fullName>
        <ecNumber evidence="6">2.3.2.2</ecNumber>
    </submittedName>
</protein>
<evidence type="ECO:0000313" key="6">
    <source>
        <dbReference type="EMBL" id="HIX00781.1"/>
    </source>
</evidence>
<accession>A0A9D1UUU1</accession>
<feature type="compositionally biased region" description="Polar residues" evidence="5">
    <location>
        <begin position="253"/>
        <end position="265"/>
    </location>
</feature>
<proteinExistence type="inferred from homology"/>
<comment type="caution">
    <text evidence="6">The sequence shown here is derived from an EMBL/GenBank/DDBJ whole genome shotgun (WGS) entry which is preliminary data.</text>
</comment>
<feature type="non-terminal residue" evidence="6">
    <location>
        <position position="1"/>
    </location>
</feature>
<feature type="compositionally biased region" description="Low complexity" evidence="5">
    <location>
        <begin position="266"/>
        <end position="287"/>
    </location>
</feature>
<feature type="region of interest" description="Disordered" evidence="5">
    <location>
        <begin position="232"/>
        <end position="295"/>
    </location>
</feature>
<evidence type="ECO:0000256" key="2">
    <source>
        <dbReference type="ARBA" id="ARBA00022679"/>
    </source>
</evidence>
<dbReference type="InterPro" id="IPR043138">
    <property type="entry name" value="GGT_lsub"/>
</dbReference>
<dbReference type="PRINTS" id="PR01210">
    <property type="entry name" value="GGTRANSPTASE"/>
</dbReference>
<evidence type="ECO:0000256" key="1">
    <source>
        <dbReference type="ARBA" id="ARBA00009381"/>
    </source>
</evidence>
<dbReference type="InterPro" id="IPR051792">
    <property type="entry name" value="GGT_bact"/>
</dbReference>
<dbReference type="Gene3D" id="3.60.20.40">
    <property type="match status" value="1"/>
</dbReference>
<dbReference type="EMBL" id="DXGD01000433">
    <property type="protein sequence ID" value="HIX00781.1"/>
    <property type="molecule type" value="Genomic_DNA"/>
</dbReference>
<dbReference type="PANTHER" id="PTHR43199">
    <property type="entry name" value="GLUTATHIONE HYDROLASE"/>
    <property type="match status" value="1"/>
</dbReference>
<sequence length="469" mass="49501">IAGGDLDDPEFYDYREEVAAGGEIPDSGIGVPGFVAGLGELHQAHGSMEWAELVEPARVLASDGVEVTEFLHTRMTEDLGPDAVEDEDAFAPGGNPLEVGDTLVQEDLATTLSTLADDGPDSFYTGEVAADLADVDGLDEQTLADYDVREGEPVRGAFGEYEVLSAAPALPGAALIQMLQDAESAGIADTEPDSSEYVQTLSESWLDAEETAQTDLGDPEFVDVPLSEIIGSSTRSSSTQSSSTQSNSPQGSPIQSIPDQDTSEQAAAPTPSSDDTDPTVPDAPNTTHISTVDSSGRAVSMTNTLTNFWGSGDTLGGFFLNNQLSRFDSIDSPANEPEPGKRSVTWSTPSMVLDDEERPVLAIGTPGGHQILNVLGSVLTQWGLQDASLEESITSLRFRLDGETDTLFIEEEPSGELAAGIADAGWSTEVWPRDVAAFGSVQALEIDYENGTVDGAEDPRREGTFSITE</sequence>
<reference evidence="6" key="1">
    <citation type="journal article" date="2021" name="PeerJ">
        <title>Extensive microbial diversity within the chicken gut microbiome revealed by metagenomics and culture.</title>
        <authorList>
            <person name="Gilroy R."/>
            <person name="Ravi A."/>
            <person name="Getino M."/>
            <person name="Pursley I."/>
            <person name="Horton D.L."/>
            <person name="Alikhan N.F."/>
            <person name="Baker D."/>
            <person name="Gharbi K."/>
            <person name="Hall N."/>
            <person name="Watson M."/>
            <person name="Adriaenssens E.M."/>
            <person name="Foster-Nyarko E."/>
            <person name="Jarju S."/>
            <person name="Secka A."/>
            <person name="Antonio M."/>
            <person name="Oren A."/>
            <person name="Chaudhuri R.R."/>
            <person name="La Ragione R."/>
            <person name="Hildebrand F."/>
            <person name="Pallen M.J."/>
        </authorList>
    </citation>
    <scope>NUCLEOTIDE SEQUENCE</scope>
    <source>
        <strain evidence="6">ChiHejej3B27-3195</strain>
    </source>
</reference>
<comment type="similarity">
    <text evidence="1">Belongs to the gamma-glutamyltransferase family.</text>
</comment>
<evidence type="ECO:0000256" key="5">
    <source>
        <dbReference type="SAM" id="MobiDB-lite"/>
    </source>
</evidence>
<organism evidence="6 7">
    <name type="scientific">Candidatus Nesterenkonia stercoripullorum</name>
    <dbReference type="NCBI Taxonomy" id="2838701"/>
    <lineage>
        <taxon>Bacteria</taxon>
        <taxon>Bacillati</taxon>
        <taxon>Actinomycetota</taxon>
        <taxon>Actinomycetes</taxon>
        <taxon>Micrococcales</taxon>
        <taxon>Micrococcaceae</taxon>
        <taxon>Nesterenkonia</taxon>
    </lineage>
</organism>
<name>A0A9D1UUU1_9MICC</name>
<dbReference type="Proteomes" id="UP000824151">
    <property type="component" value="Unassembled WGS sequence"/>
</dbReference>
<dbReference type="AlphaFoldDB" id="A0A9D1UUU1"/>
<dbReference type="InterPro" id="IPR029055">
    <property type="entry name" value="Ntn_hydrolases_N"/>
</dbReference>
<keyword evidence="4" id="KW-0865">Zymogen</keyword>
<dbReference type="Gene3D" id="1.10.246.130">
    <property type="match status" value="1"/>
</dbReference>
<reference evidence="6" key="2">
    <citation type="submission" date="2021-04" db="EMBL/GenBank/DDBJ databases">
        <authorList>
            <person name="Gilroy R."/>
        </authorList>
    </citation>
    <scope>NUCLEOTIDE SEQUENCE</scope>
    <source>
        <strain evidence="6">ChiHejej3B27-3195</strain>
    </source>
</reference>
<evidence type="ECO:0000256" key="4">
    <source>
        <dbReference type="ARBA" id="ARBA00023145"/>
    </source>
</evidence>
<keyword evidence="6" id="KW-0012">Acyltransferase</keyword>
<feature type="compositionally biased region" description="Low complexity" evidence="5">
    <location>
        <begin position="232"/>
        <end position="252"/>
    </location>
</feature>
<keyword evidence="2 6" id="KW-0808">Transferase</keyword>
<gene>
    <name evidence="6" type="ORF">H9871_11650</name>
</gene>
<keyword evidence="3" id="KW-0378">Hydrolase</keyword>
<dbReference type="GO" id="GO:0103068">
    <property type="term" value="F:leukotriene C4 gamma-glutamyl transferase activity"/>
    <property type="evidence" value="ECO:0007669"/>
    <property type="project" value="UniProtKB-EC"/>
</dbReference>
<dbReference type="InterPro" id="IPR043137">
    <property type="entry name" value="GGT_ssub_C"/>
</dbReference>
<dbReference type="GO" id="GO:0016787">
    <property type="term" value="F:hydrolase activity"/>
    <property type="evidence" value="ECO:0007669"/>
    <property type="project" value="UniProtKB-KW"/>
</dbReference>
<dbReference type="SUPFAM" id="SSF56235">
    <property type="entry name" value="N-terminal nucleophile aminohydrolases (Ntn hydrolases)"/>
    <property type="match status" value="1"/>
</dbReference>
<dbReference type="Pfam" id="PF01019">
    <property type="entry name" value="G_glu_transpept"/>
    <property type="match status" value="1"/>
</dbReference>
<evidence type="ECO:0000313" key="7">
    <source>
        <dbReference type="Proteomes" id="UP000824151"/>
    </source>
</evidence>
<evidence type="ECO:0000256" key="3">
    <source>
        <dbReference type="ARBA" id="ARBA00022801"/>
    </source>
</evidence>
<dbReference type="PANTHER" id="PTHR43199:SF1">
    <property type="entry name" value="GLUTATHIONE HYDROLASE PROENZYME"/>
    <property type="match status" value="1"/>
</dbReference>
<dbReference type="EC" id="2.3.2.2" evidence="6"/>